<dbReference type="CDD" id="cd00841">
    <property type="entry name" value="MPP_YfcE"/>
    <property type="match status" value="1"/>
</dbReference>
<dbReference type="InterPro" id="IPR024654">
    <property type="entry name" value="Calcineurin-like_PHP_lpxH"/>
</dbReference>
<proteinExistence type="inferred from homology"/>
<reference evidence="4 5" key="1">
    <citation type="submission" date="2016-06" db="EMBL/GenBank/DDBJ databases">
        <authorList>
            <person name="Kjaerup R.B."/>
            <person name="Dalgaard T.S."/>
            <person name="Juul-Madsen H.R."/>
        </authorList>
    </citation>
    <scope>NUCLEOTIDE SEQUENCE [LARGE SCALE GENOMIC DNA]</scope>
    <source>
        <strain evidence="4 5">373-A1</strain>
    </source>
</reference>
<dbReference type="InterPro" id="IPR000979">
    <property type="entry name" value="Phosphodiesterase_MJ0936/Vps29"/>
</dbReference>
<dbReference type="InterPro" id="IPR029052">
    <property type="entry name" value="Metallo-depent_PP-like"/>
</dbReference>
<evidence type="ECO:0000313" key="4">
    <source>
        <dbReference type="EMBL" id="OBY09705.1"/>
    </source>
</evidence>
<protein>
    <recommendedName>
        <fullName evidence="2">Phosphoesterase</fullName>
        <ecNumber evidence="2">3.1.4.-</ecNumber>
    </recommendedName>
</protein>
<comment type="similarity">
    <text evidence="1 2">Belongs to the metallophosphoesterase superfamily. YfcE family.</text>
</comment>
<dbReference type="SUPFAM" id="SSF56300">
    <property type="entry name" value="Metallo-dependent phosphatases"/>
    <property type="match status" value="1"/>
</dbReference>
<gene>
    <name evidence="4" type="ORF">CP373A1_13620</name>
</gene>
<dbReference type="GO" id="GO:0046872">
    <property type="term" value="F:metal ion binding"/>
    <property type="evidence" value="ECO:0007669"/>
    <property type="project" value="UniProtKB-KW"/>
</dbReference>
<dbReference type="Pfam" id="PF12850">
    <property type="entry name" value="Metallophos_2"/>
    <property type="match status" value="1"/>
</dbReference>
<dbReference type="PANTHER" id="PTHR11124">
    <property type="entry name" value="VACUOLAR SORTING PROTEIN VPS29"/>
    <property type="match status" value="1"/>
</dbReference>
<evidence type="ECO:0000313" key="5">
    <source>
        <dbReference type="Proteomes" id="UP000092714"/>
    </source>
</evidence>
<dbReference type="RefSeq" id="WP_027098971.1">
    <property type="nucleotide sequence ID" value="NZ_CABHIH010000006.1"/>
</dbReference>
<accession>A0A174FUA9</accession>
<keyword evidence="2" id="KW-0479">Metal-binding</keyword>
<organism evidence="4 5">
    <name type="scientific">Clostridium paraputrificum</name>
    <dbReference type="NCBI Taxonomy" id="29363"/>
    <lineage>
        <taxon>Bacteria</taxon>
        <taxon>Bacillati</taxon>
        <taxon>Bacillota</taxon>
        <taxon>Clostridia</taxon>
        <taxon>Eubacteriales</taxon>
        <taxon>Clostridiaceae</taxon>
        <taxon>Clostridium</taxon>
    </lineage>
</organism>
<dbReference type="AlphaFoldDB" id="A0A174FUA9"/>
<dbReference type="EMBL" id="MAPZ01000026">
    <property type="protein sequence ID" value="OBY09705.1"/>
    <property type="molecule type" value="Genomic_DNA"/>
</dbReference>
<keyword evidence="5" id="KW-1185">Reference proteome</keyword>
<comment type="caution">
    <text evidence="4">The sequence shown here is derived from an EMBL/GenBank/DDBJ whole genome shotgun (WGS) entry which is preliminary data.</text>
</comment>
<dbReference type="Gene3D" id="3.60.21.10">
    <property type="match status" value="1"/>
</dbReference>
<name>A0A174FUA9_9CLOT</name>
<dbReference type="GO" id="GO:0016787">
    <property type="term" value="F:hydrolase activity"/>
    <property type="evidence" value="ECO:0007669"/>
    <property type="project" value="UniProtKB-UniRule"/>
</dbReference>
<dbReference type="InterPro" id="IPR041802">
    <property type="entry name" value="MPP_YfcE"/>
</dbReference>
<comment type="cofactor">
    <cofactor evidence="2">
        <name>a divalent metal cation</name>
        <dbReference type="ChEBI" id="CHEBI:60240"/>
    </cofactor>
</comment>
<evidence type="ECO:0000256" key="2">
    <source>
        <dbReference type="RuleBase" id="RU362039"/>
    </source>
</evidence>
<dbReference type="GeneID" id="42776801"/>
<dbReference type="EC" id="3.1.4.-" evidence="2"/>
<sequence length="160" mass="18144">MLIAVISDTHRVAKYINIAKEYIKSADVLIHLGDNSEDIEELTKGFKGKVYGVRGNCDFTNNYPKESIIVLEGKKIFITHGDLYGVKYSLTNLYYRAKEVEADIVLFGHTHEQIILNEDGIIFMNPGSISLPKLRGRHIGYIDMNNGKIKDVRLKEVKCL</sequence>
<feature type="domain" description="Calcineurin-like phosphoesterase" evidence="3">
    <location>
        <begin position="1"/>
        <end position="141"/>
    </location>
</feature>
<dbReference type="NCBIfam" id="TIGR00040">
    <property type="entry name" value="yfcE"/>
    <property type="match status" value="1"/>
</dbReference>
<evidence type="ECO:0000256" key="1">
    <source>
        <dbReference type="ARBA" id="ARBA00008950"/>
    </source>
</evidence>
<dbReference type="Proteomes" id="UP000092714">
    <property type="component" value="Unassembled WGS sequence"/>
</dbReference>
<dbReference type="eggNOG" id="COG0622">
    <property type="taxonomic scope" value="Bacteria"/>
</dbReference>
<evidence type="ECO:0000259" key="3">
    <source>
        <dbReference type="Pfam" id="PF12850"/>
    </source>
</evidence>
<dbReference type="OrthoDB" id="9800565at2"/>